<dbReference type="InterPro" id="IPR036390">
    <property type="entry name" value="WH_DNA-bd_sf"/>
</dbReference>
<organism evidence="5 6">
    <name type="scientific">Leifsonia virtsii</name>
    <dbReference type="NCBI Taxonomy" id="3035915"/>
    <lineage>
        <taxon>Bacteria</taxon>
        <taxon>Bacillati</taxon>
        <taxon>Actinomycetota</taxon>
        <taxon>Actinomycetes</taxon>
        <taxon>Micrococcales</taxon>
        <taxon>Microbacteriaceae</taxon>
        <taxon>Leifsonia</taxon>
    </lineage>
</organism>
<dbReference type="SUPFAM" id="SSF46785">
    <property type="entry name" value="Winged helix' DNA-binding domain"/>
    <property type="match status" value="1"/>
</dbReference>
<sequence>MDSASDHVAEGADVFGDRWTLLILRDIVFEDRRNFRALLLGSRERIASNILADRLVRLVEAGLLVRGEGRRGQRTTYSLTEAGIQSVPILYQLAAWGARWRGGDGDGRPLTAHTDDMPVDALIAELRSRHLSDGAT</sequence>
<keyword evidence="1" id="KW-0805">Transcription regulation</keyword>
<dbReference type="PANTHER" id="PTHR33204">
    <property type="entry name" value="TRANSCRIPTIONAL REGULATOR, MARR FAMILY"/>
    <property type="match status" value="1"/>
</dbReference>
<dbReference type="InterPro" id="IPR036388">
    <property type="entry name" value="WH-like_DNA-bd_sf"/>
</dbReference>
<dbReference type="EMBL" id="JAROCB010000005">
    <property type="protein sequence ID" value="MDN4598960.1"/>
    <property type="molecule type" value="Genomic_DNA"/>
</dbReference>
<name>A0ABT8J1N0_9MICO</name>
<keyword evidence="6" id="KW-1185">Reference proteome</keyword>
<gene>
    <name evidence="5" type="ORF">P5G59_17550</name>
</gene>
<dbReference type="Gene3D" id="1.10.10.10">
    <property type="entry name" value="Winged helix-like DNA-binding domain superfamily/Winged helix DNA-binding domain"/>
    <property type="match status" value="1"/>
</dbReference>
<evidence type="ECO:0000256" key="1">
    <source>
        <dbReference type="ARBA" id="ARBA00023015"/>
    </source>
</evidence>
<proteinExistence type="predicted"/>
<evidence type="ECO:0000313" key="5">
    <source>
        <dbReference type="EMBL" id="MDN4598960.1"/>
    </source>
</evidence>
<evidence type="ECO:0000313" key="6">
    <source>
        <dbReference type="Proteomes" id="UP001174210"/>
    </source>
</evidence>
<evidence type="ECO:0000256" key="2">
    <source>
        <dbReference type="ARBA" id="ARBA00023125"/>
    </source>
</evidence>
<evidence type="ECO:0000256" key="3">
    <source>
        <dbReference type="ARBA" id="ARBA00023163"/>
    </source>
</evidence>
<comment type="caution">
    <text evidence="5">The sequence shown here is derived from an EMBL/GenBank/DDBJ whole genome shotgun (WGS) entry which is preliminary data.</text>
</comment>
<dbReference type="PANTHER" id="PTHR33204:SF18">
    <property type="entry name" value="TRANSCRIPTIONAL REGULATORY PROTEIN"/>
    <property type="match status" value="1"/>
</dbReference>
<keyword evidence="3" id="KW-0804">Transcription</keyword>
<protein>
    <submittedName>
        <fullName evidence="5">Helix-turn-helix domain-containing protein</fullName>
    </submittedName>
</protein>
<reference evidence="5" key="1">
    <citation type="submission" date="2023-03" db="EMBL/GenBank/DDBJ databases">
        <title>MT1 and MT2 Draft Genomes of Novel Species.</title>
        <authorList>
            <person name="Venkateswaran K."/>
        </authorList>
    </citation>
    <scope>NUCLEOTIDE SEQUENCE</scope>
    <source>
        <strain evidence="5">F6_8S_P_1A</strain>
    </source>
</reference>
<dbReference type="RefSeq" id="WP_301220305.1">
    <property type="nucleotide sequence ID" value="NZ_JAROCB010000005.1"/>
</dbReference>
<dbReference type="InterPro" id="IPR002577">
    <property type="entry name" value="HTH_HxlR"/>
</dbReference>
<dbReference type="Proteomes" id="UP001174210">
    <property type="component" value="Unassembled WGS sequence"/>
</dbReference>
<accession>A0ABT8J1N0</accession>
<dbReference type="PROSITE" id="PS51118">
    <property type="entry name" value="HTH_HXLR"/>
    <property type="match status" value="1"/>
</dbReference>
<dbReference type="Pfam" id="PF01638">
    <property type="entry name" value="HxlR"/>
    <property type="match status" value="1"/>
</dbReference>
<keyword evidence="2" id="KW-0238">DNA-binding</keyword>
<feature type="domain" description="HTH hxlR-type" evidence="4">
    <location>
        <begin position="4"/>
        <end position="105"/>
    </location>
</feature>
<evidence type="ECO:0000259" key="4">
    <source>
        <dbReference type="PROSITE" id="PS51118"/>
    </source>
</evidence>